<accession>A0A8S5NGD8</accession>
<evidence type="ECO:0000256" key="1">
    <source>
        <dbReference type="SAM" id="Phobius"/>
    </source>
</evidence>
<organism evidence="2">
    <name type="scientific">Siphoviridae sp. ctmTU3</name>
    <dbReference type="NCBI Taxonomy" id="2826453"/>
    <lineage>
        <taxon>Viruses</taxon>
        <taxon>Duplodnaviria</taxon>
        <taxon>Heunggongvirae</taxon>
        <taxon>Uroviricota</taxon>
        <taxon>Caudoviricetes</taxon>
    </lineage>
</organism>
<evidence type="ECO:0000313" key="2">
    <source>
        <dbReference type="EMBL" id="DAD93893.1"/>
    </source>
</evidence>
<dbReference type="EMBL" id="BK015169">
    <property type="protein sequence ID" value="DAD93893.1"/>
    <property type="molecule type" value="Genomic_DNA"/>
</dbReference>
<name>A0A8S5NGD8_9CAUD</name>
<keyword evidence="1" id="KW-0812">Transmembrane</keyword>
<proteinExistence type="predicted"/>
<reference evidence="2" key="1">
    <citation type="journal article" date="2021" name="Proc. Natl. Acad. Sci. U.S.A.">
        <title>A Catalog of Tens of Thousands of Viruses from Human Metagenomes Reveals Hidden Associations with Chronic Diseases.</title>
        <authorList>
            <person name="Tisza M.J."/>
            <person name="Buck C.B."/>
        </authorList>
    </citation>
    <scope>NUCLEOTIDE SEQUENCE</scope>
    <source>
        <strain evidence="2">CtmTU3</strain>
    </source>
</reference>
<protein>
    <submittedName>
        <fullName evidence="2">Uncharacterized protein</fullName>
    </submittedName>
</protein>
<sequence length="43" mass="5023">MKEYMLIAVCMLAGKYVDIPIWLNIFFGISAAWAVRQMKADWQ</sequence>
<keyword evidence="1" id="KW-0472">Membrane</keyword>
<keyword evidence="1" id="KW-1133">Transmembrane helix</keyword>
<feature type="transmembrane region" description="Helical" evidence="1">
    <location>
        <begin position="6"/>
        <end position="35"/>
    </location>
</feature>